<evidence type="ECO:0000256" key="1">
    <source>
        <dbReference type="SAM" id="MobiDB-lite"/>
    </source>
</evidence>
<accession>A0A144MMM4</accession>
<dbReference type="PANTHER" id="PTHR38600">
    <property type="entry name" value="TRANSCRIPTIONAL REGULATORY PROTEIN"/>
    <property type="match status" value="1"/>
</dbReference>
<evidence type="ECO:0000313" key="4">
    <source>
        <dbReference type="Proteomes" id="UP000075950"/>
    </source>
</evidence>
<reference evidence="4" key="1">
    <citation type="submission" date="2016-03" db="EMBL/GenBank/DDBJ databases">
        <authorList>
            <person name="Ploux O."/>
        </authorList>
    </citation>
    <scope>NUCLEOTIDE SEQUENCE [LARGE SCALE GENOMIC DNA]</scope>
    <source>
        <strain evidence="4">BS258</strain>
    </source>
</reference>
<dbReference type="EMBL" id="CP014869">
    <property type="protein sequence ID" value="AMT95221.1"/>
    <property type="molecule type" value="Genomic_DNA"/>
</dbReference>
<feature type="domain" description="HTH arsR-type" evidence="2">
    <location>
        <begin position="1"/>
        <end position="98"/>
    </location>
</feature>
<dbReference type="InterPro" id="IPR011991">
    <property type="entry name" value="ArsR-like_HTH"/>
</dbReference>
<dbReference type="NCBIfam" id="NF033788">
    <property type="entry name" value="HTH_metalloreg"/>
    <property type="match status" value="1"/>
</dbReference>
<dbReference type="AlphaFoldDB" id="A0A144MMM4"/>
<name>A0A144MMM4_BRELN</name>
<dbReference type="GO" id="GO:0003700">
    <property type="term" value="F:DNA-binding transcription factor activity"/>
    <property type="evidence" value="ECO:0007669"/>
    <property type="project" value="InterPro"/>
</dbReference>
<proteinExistence type="predicted"/>
<protein>
    <submittedName>
        <fullName evidence="3">Transcriptional regulator</fullName>
    </submittedName>
</protein>
<dbReference type="PROSITE" id="PS50987">
    <property type="entry name" value="HTH_ARSR_2"/>
    <property type="match status" value="1"/>
</dbReference>
<dbReference type="InterPro" id="IPR001845">
    <property type="entry name" value="HTH_ArsR_DNA-bd_dom"/>
</dbReference>
<dbReference type="PRINTS" id="PR00778">
    <property type="entry name" value="HTHARSR"/>
</dbReference>
<dbReference type="Pfam" id="PF12840">
    <property type="entry name" value="HTH_20"/>
    <property type="match status" value="1"/>
</dbReference>
<feature type="region of interest" description="Disordered" evidence="1">
    <location>
        <begin position="78"/>
        <end position="116"/>
    </location>
</feature>
<dbReference type="Gene3D" id="1.10.10.10">
    <property type="entry name" value="Winged helix-like DNA-binding domain superfamily/Winged helix DNA-binding domain"/>
    <property type="match status" value="1"/>
</dbReference>
<evidence type="ECO:0000313" key="3">
    <source>
        <dbReference type="EMBL" id="AMT95221.1"/>
    </source>
</evidence>
<gene>
    <name evidence="3" type="ORF">A2T55_00530</name>
</gene>
<dbReference type="CDD" id="cd00090">
    <property type="entry name" value="HTH_ARSR"/>
    <property type="match status" value="1"/>
</dbReference>
<dbReference type="SUPFAM" id="SSF46785">
    <property type="entry name" value="Winged helix' DNA-binding domain"/>
    <property type="match status" value="1"/>
</dbReference>
<dbReference type="PANTHER" id="PTHR38600:SF1">
    <property type="entry name" value="TRANSCRIPTIONAL REGULATORY PROTEIN"/>
    <property type="match status" value="1"/>
</dbReference>
<sequence>MVVDVVDIYRAIADSTRRTILDELCERDDQTLFEICARLTNKHGLGLSRQAVSQHLEALESAGLVRSRKEGRFKFHQIDPSPLEEITTRWPPDARRSSSEESDATNPQSTETEEQS</sequence>
<dbReference type="InterPro" id="IPR036390">
    <property type="entry name" value="WH_DNA-bd_sf"/>
</dbReference>
<organism evidence="3 4">
    <name type="scientific">Brevibacterium linens</name>
    <dbReference type="NCBI Taxonomy" id="1703"/>
    <lineage>
        <taxon>Bacteria</taxon>
        <taxon>Bacillati</taxon>
        <taxon>Actinomycetota</taxon>
        <taxon>Actinomycetes</taxon>
        <taxon>Micrococcales</taxon>
        <taxon>Brevibacteriaceae</taxon>
        <taxon>Brevibacterium</taxon>
    </lineage>
</organism>
<dbReference type="Proteomes" id="UP000075950">
    <property type="component" value="Chromosome"/>
</dbReference>
<evidence type="ECO:0000259" key="2">
    <source>
        <dbReference type="PROSITE" id="PS50987"/>
    </source>
</evidence>
<dbReference type="InterPro" id="IPR036388">
    <property type="entry name" value="WH-like_DNA-bd_sf"/>
</dbReference>
<dbReference type="KEGG" id="bly:A2T55_00530"/>
<dbReference type="SMART" id="SM00418">
    <property type="entry name" value="HTH_ARSR"/>
    <property type="match status" value="1"/>
</dbReference>